<reference evidence="5 6" key="1">
    <citation type="submission" date="2016-02" db="EMBL/GenBank/DDBJ databases">
        <title>Complete genome sequence and transcriptome regulation of the pentose utilising yeast Sugiyamaella lignohabitans.</title>
        <authorList>
            <person name="Bellasio M."/>
            <person name="Peymann A."/>
            <person name="Valli M."/>
            <person name="Sipitzky M."/>
            <person name="Graf A."/>
            <person name="Sauer M."/>
            <person name="Marx H."/>
            <person name="Mattanovich D."/>
        </authorList>
    </citation>
    <scope>NUCLEOTIDE SEQUENCE [LARGE SCALE GENOMIC DNA]</scope>
    <source>
        <strain evidence="5 6">CBS 10342</strain>
    </source>
</reference>
<protein>
    <submittedName>
        <fullName evidence="5">Myosin-Vb</fullName>
    </submittedName>
</protein>
<dbReference type="RefSeq" id="XP_018737187.1">
    <property type="nucleotide sequence ID" value="XM_018879254.1"/>
</dbReference>
<dbReference type="EMBL" id="CP014503">
    <property type="protein sequence ID" value="ANB14710.1"/>
    <property type="molecule type" value="Genomic_DNA"/>
</dbReference>
<feature type="region of interest" description="Disordered" evidence="3">
    <location>
        <begin position="194"/>
        <end position="225"/>
    </location>
</feature>
<feature type="compositionally biased region" description="Polar residues" evidence="3">
    <location>
        <begin position="458"/>
        <end position="474"/>
    </location>
</feature>
<proteinExistence type="predicted"/>
<accession>A0A161HG86</accession>
<dbReference type="AlphaFoldDB" id="A0A161HG86"/>
<keyword evidence="1" id="KW-0539">Nucleus</keyword>
<evidence type="ECO:0000313" key="5">
    <source>
        <dbReference type="EMBL" id="ANB14710.1"/>
    </source>
</evidence>
<dbReference type="InterPro" id="IPR018287">
    <property type="entry name" value="Hap4_TF_heteromerisation"/>
</dbReference>
<feature type="coiled-coil region" evidence="2">
    <location>
        <begin position="79"/>
        <end position="106"/>
    </location>
</feature>
<dbReference type="Proteomes" id="UP000189580">
    <property type="component" value="Chromosome b"/>
</dbReference>
<feature type="compositionally biased region" description="Low complexity" evidence="3">
    <location>
        <begin position="433"/>
        <end position="452"/>
    </location>
</feature>
<feature type="region of interest" description="Disordered" evidence="3">
    <location>
        <begin position="240"/>
        <end position="269"/>
    </location>
</feature>
<evidence type="ECO:0000259" key="4">
    <source>
        <dbReference type="Pfam" id="PF10297"/>
    </source>
</evidence>
<dbReference type="KEGG" id="slb:AWJ20_2317"/>
<feature type="compositionally biased region" description="Low complexity" evidence="3">
    <location>
        <begin position="396"/>
        <end position="419"/>
    </location>
</feature>
<feature type="compositionally biased region" description="Polar residues" evidence="3">
    <location>
        <begin position="420"/>
        <end position="432"/>
    </location>
</feature>
<feature type="compositionally biased region" description="Polar residues" evidence="3">
    <location>
        <begin position="257"/>
        <end position="269"/>
    </location>
</feature>
<keyword evidence="2" id="KW-0175">Coiled coil</keyword>
<evidence type="ECO:0000313" key="6">
    <source>
        <dbReference type="Proteomes" id="UP000189580"/>
    </source>
</evidence>
<evidence type="ECO:0000256" key="1">
    <source>
        <dbReference type="ARBA" id="ARBA00023242"/>
    </source>
</evidence>
<dbReference type="GeneID" id="30034215"/>
<evidence type="ECO:0000256" key="2">
    <source>
        <dbReference type="SAM" id="Coils"/>
    </source>
</evidence>
<dbReference type="GO" id="GO:0006355">
    <property type="term" value="P:regulation of DNA-templated transcription"/>
    <property type="evidence" value="ECO:0007669"/>
    <property type="project" value="InterPro"/>
</dbReference>
<feature type="domain" description="Hap4 transcription factor heteromerisation" evidence="4">
    <location>
        <begin position="38"/>
        <end position="54"/>
    </location>
</feature>
<feature type="region of interest" description="Disordered" evidence="3">
    <location>
        <begin position="1"/>
        <end position="78"/>
    </location>
</feature>
<dbReference type="OrthoDB" id="4088896at2759"/>
<dbReference type="GO" id="GO:0005634">
    <property type="term" value="C:nucleus"/>
    <property type="evidence" value="ECO:0007669"/>
    <property type="project" value="InterPro"/>
</dbReference>
<organism evidence="5 6">
    <name type="scientific">Sugiyamaella lignohabitans</name>
    <dbReference type="NCBI Taxonomy" id="796027"/>
    <lineage>
        <taxon>Eukaryota</taxon>
        <taxon>Fungi</taxon>
        <taxon>Dikarya</taxon>
        <taxon>Ascomycota</taxon>
        <taxon>Saccharomycotina</taxon>
        <taxon>Dipodascomycetes</taxon>
        <taxon>Dipodascales</taxon>
        <taxon>Trichomonascaceae</taxon>
        <taxon>Sugiyamaella</taxon>
    </lineage>
</organism>
<feature type="region of interest" description="Disordered" evidence="3">
    <location>
        <begin position="392"/>
        <end position="474"/>
    </location>
</feature>
<feature type="compositionally biased region" description="Basic and acidic residues" evidence="3">
    <location>
        <begin position="211"/>
        <end position="225"/>
    </location>
</feature>
<keyword evidence="6" id="KW-1185">Reference proteome</keyword>
<gene>
    <name evidence="5" type="ORF">AWJ20_2317</name>
</gene>
<evidence type="ECO:0000256" key="3">
    <source>
        <dbReference type="SAM" id="MobiDB-lite"/>
    </source>
</evidence>
<dbReference type="Pfam" id="PF10297">
    <property type="entry name" value="Hap4_Hap_bind"/>
    <property type="match status" value="1"/>
</dbReference>
<name>A0A161HG86_9ASCO</name>
<sequence>MAHPIAPAGTAKPEPADFGGPRLVPRLSKPERPTGLVTSKKWVVPPRPKPGRKPGSKEGAKKRAVAAGAGGENGSGDSFTALREQLEKSRKENDELRNLVDEFRSTSRSGSPVSNVPTVSVSKSGIVEGTVEPRQEEVWDGVRLLNQSNDAPLEASSDCGFCDREGGCVCEDLGLKAGSSRTHVHEQDVITEKLESQRHNHSHNRTHNYGPHHDHSGNHDHNEHSAQAHVDVHNNVHTHSQINGHASRNGLLPGETDLNTLENGSGSRSLQSAVRHTHHPSALAQFDHFSPVKAVPLKRSPRRVGNNGTTNPIVKKFKRLGEPAQITLTTGTEIPANSKLVSETSEGTSPFEVGLSNTGFNAVEEADAKTSAHANPCGFCSDESPCLCADEREGRTTTPTTTSTTSSSNGAISSESRGSFSMSPKGTRHFNNSTTVSSPSSVSLPPVSSVTSRPPPYQQNVPSSSNPSLITPTGISTNPGSCTQCLSDPMSTLFCTSLSNVSAGSEVPPEKLGMTVTCSQAYQVLSRHQKFPTYDLGAIVSTLISHDGKVGVQSITQALRKLDT</sequence>